<reference evidence="2 3" key="2">
    <citation type="submission" date="2020-02" db="EMBL/GenBank/DDBJ databases">
        <title>Erythrobacter dongmakensis sp. nov., isolated from a tidal mudflat.</title>
        <authorList>
            <person name="Kim I.S."/>
        </authorList>
    </citation>
    <scope>NUCLEOTIDE SEQUENCE [LARGE SCALE GENOMIC DNA]</scope>
    <source>
        <strain evidence="2 3">GH3-10</strain>
    </source>
</reference>
<dbReference type="EMBL" id="WUBR01000001">
    <property type="protein sequence ID" value="MWV26437.1"/>
    <property type="molecule type" value="Genomic_DNA"/>
</dbReference>
<organism evidence="2 3">
    <name type="scientific">Aurantiacibacter rhizosphaerae</name>
    <dbReference type="NCBI Taxonomy" id="2691582"/>
    <lineage>
        <taxon>Bacteria</taxon>
        <taxon>Pseudomonadati</taxon>
        <taxon>Pseudomonadota</taxon>
        <taxon>Alphaproteobacteria</taxon>
        <taxon>Sphingomonadales</taxon>
        <taxon>Erythrobacteraceae</taxon>
        <taxon>Aurantiacibacter</taxon>
    </lineage>
</organism>
<feature type="compositionally biased region" description="Basic and acidic residues" evidence="1">
    <location>
        <begin position="168"/>
        <end position="182"/>
    </location>
</feature>
<proteinExistence type="predicted"/>
<feature type="region of interest" description="Disordered" evidence="1">
    <location>
        <begin position="168"/>
        <end position="226"/>
    </location>
</feature>
<evidence type="ECO:0000256" key="1">
    <source>
        <dbReference type="SAM" id="MobiDB-lite"/>
    </source>
</evidence>
<sequence>MAKRKEPTGSLTENNKVTVEQSPGETLSHAKARKMLEPGIRHGVTASAFANRLIRDAEGPGVMEYIDHALELADEGEMDRLSRASRTLALQAVTLDAMFTELARRAANNLGDYIDASERYTRLALKAQANSRATLEALAKLHQPREQIVKHVHVNEGGQAVVADQIHQHRGEGKNARSDKQSHATGTAGQSPAMLSEDARGNGVSITGGKGSEALPNARRDKPGTT</sequence>
<accession>A0A844X7X5</accession>
<dbReference type="RefSeq" id="WP_160484130.1">
    <property type="nucleotide sequence ID" value="NZ_WUBR01000001.1"/>
</dbReference>
<keyword evidence="3" id="KW-1185">Reference proteome</keyword>
<evidence type="ECO:0000313" key="2">
    <source>
        <dbReference type="EMBL" id="MWV26437.1"/>
    </source>
</evidence>
<name>A0A844X7X5_9SPHN</name>
<protein>
    <submittedName>
        <fullName evidence="2">Uncharacterized protein</fullName>
    </submittedName>
</protein>
<feature type="region of interest" description="Disordered" evidence="1">
    <location>
        <begin position="1"/>
        <end position="27"/>
    </location>
</feature>
<dbReference type="Proteomes" id="UP000461409">
    <property type="component" value="Unassembled WGS sequence"/>
</dbReference>
<comment type="caution">
    <text evidence="2">The sequence shown here is derived from an EMBL/GenBank/DDBJ whole genome shotgun (WGS) entry which is preliminary data.</text>
</comment>
<evidence type="ECO:0000313" key="3">
    <source>
        <dbReference type="Proteomes" id="UP000461409"/>
    </source>
</evidence>
<reference evidence="2 3" key="1">
    <citation type="submission" date="2019-12" db="EMBL/GenBank/DDBJ databases">
        <authorList>
            <person name="Lee S.D."/>
        </authorList>
    </citation>
    <scope>NUCLEOTIDE SEQUENCE [LARGE SCALE GENOMIC DNA]</scope>
    <source>
        <strain evidence="2 3">GH3-10</strain>
    </source>
</reference>
<gene>
    <name evidence="2" type="ORF">GRF63_00835</name>
</gene>
<dbReference type="AlphaFoldDB" id="A0A844X7X5"/>
<feature type="compositionally biased region" description="Polar residues" evidence="1">
    <location>
        <begin position="9"/>
        <end position="25"/>
    </location>
</feature>